<sequence length="176" mass="19861">MPTRFIVKTFLARAWQAPEHIRLMDPLPPMHRRGIILGVLLVVIGVLMPSPEERKASMMRDMLNRFLPTPPAEIAPTELAPVPFQGNDIEQRWRAYRIGRGKTLLQMFRENHLPTADVYAMTQVEGSDKPLSNLQSGQIVRIRQNASGVITGLTIEGGNNPVLFARQPNGRFMRVN</sequence>
<dbReference type="Pfam" id="PF04225">
    <property type="entry name" value="LysM_OapA"/>
    <property type="match status" value="1"/>
</dbReference>
<dbReference type="RefSeq" id="WP_238713337.1">
    <property type="nucleotide sequence ID" value="NZ_JAEPBH010000015.1"/>
</dbReference>
<evidence type="ECO:0000313" key="4">
    <source>
        <dbReference type="EMBL" id="MBK4715110.1"/>
    </source>
</evidence>
<protein>
    <submittedName>
        <fullName evidence="4">Cell envelope opacity-associated protein A</fullName>
    </submittedName>
</protein>
<feature type="domain" description="Opacity-associated protein A LysM-like" evidence="2">
    <location>
        <begin position="93"/>
        <end position="174"/>
    </location>
</feature>
<dbReference type="GO" id="GO:0042834">
    <property type="term" value="F:peptidoglycan binding"/>
    <property type="evidence" value="ECO:0007669"/>
    <property type="project" value="InterPro"/>
</dbReference>
<proteinExistence type="predicted"/>
<reference evidence="4" key="1">
    <citation type="submission" date="2021-01" db="EMBL/GenBank/DDBJ databases">
        <title>Intestinitalea alba gen. nov., sp. nov., a novel genus of the family Enterobacteriaceae, isolated from the gut of the plastic-eating mealworm Tenebrio molitor L.</title>
        <authorList>
            <person name="Yang Y."/>
        </authorList>
    </citation>
    <scope>NUCLEOTIDE SEQUENCE</scope>
    <source>
        <strain evidence="4">BIT-L3</strain>
    </source>
</reference>
<keyword evidence="1" id="KW-0472">Membrane</keyword>
<keyword evidence="1" id="KW-0812">Transmembrane</keyword>
<keyword evidence="1" id="KW-1133">Transmembrane helix</keyword>
<name>A0A8K0XWA1_9ENTR</name>
<keyword evidence="5" id="KW-1185">Reference proteome</keyword>
<dbReference type="AlphaFoldDB" id="A0A8K0XWA1"/>
<comment type="caution">
    <text evidence="4">The sequence shown here is derived from an EMBL/GenBank/DDBJ whole genome shotgun (WGS) entry which is preliminary data.</text>
</comment>
<dbReference type="Gene3D" id="3.10.450.350">
    <property type="match status" value="1"/>
</dbReference>
<dbReference type="InterPro" id="IPR007340">
    <property type="entry name" value="LysM_Opacity-associatedA"/>
</dbReference>
<evidence type="ECO:0000313" key="5">
    <source>
        <dbReference type="Proteomes" id="UP000659047"/>
    </source>
</evidence>
<gene>
    <name evidence="4" type="ORF">JJB97_07155</name>
</gene>
<dbReference type="Proteomes" id="UP000659047">
    <property type="component" value="Unassembled WGS sequence"/>
</dbReference>
<accession>A0A8K0XWA1</accession>
<evidence type="ECO:0000256" key="1">
    <source>
        <dbReference type="SAM" id="Phobius"/>
    </source>
</evidence>
<dbReference type="EMBL" id="JAEPBH010000015">
    <property type="protein sequence ID" value="MBK4715110.1"/>
    <property type="molecule type" value="Genomic_DNA"/>
</dbReference>
<evidence type="ECO:0000259" key="2">
    <source>
        <dbReference type="Pfam" id="PF04225"/>
    </source>
</evidence>
<evidence type="ECO:0000259" key="3">
    <source>
        <dbReference type="Pfam" id="PF08525"/>
    </source>
</evidence>
<feature type="domain" description="Opacity-associated protein A-like N-terminal" evidence="3">
    <location>
        <begin position="23"/>
        <end position="50"/>
    </location>
</feature>
<dbReference type="Pfam" id="PF08525">
    <property type="entry name" value="OapA_N"/>
    <property type="match status" value="1"/>
</dbReference>
<feature type="transmembrane region" description="Helical" evidence="1">
    <location>
        <begin position="33"/>
        <end position="50"/>
    </location>
</feature>
<organism evidence="4 5">
    <name type="scientific">Tenebrionibacter intestinalis</name>
    <dbReference type="NCBI Taxonomy" id="2799638"/>
    <lineage>
        <taxon>Bacteria</taxon>
        <taxon>Pseudomonadati</taxon>
        <taxon>Pseudomonadota</taxon>
        <taxon>Gammaproteobacteria</taxon>
        <taxon>Enterobacterales</taxon>
        <taxon>Enterobacteriaceae</taxon>
        <taxon>Tenebrionibacter/Tenebrionicola group</taxon>
        <taxon>Tenebrionibacter</taxon>
    </lineage>
</organism>
<dbReference type="InterPro" id="IPR013731">
    <property type="entry name" value="OapA_N"/>
</dbReference>